<evidence type="ECO:0000313" key="1">
    <source>
        <dbReference type="EMBL" id="APE38126.1"/>
    </source>
</evidence>
<dbReference type="KEGG" id="nsl:BOX37_08295"/>
<sequence>MDVLPPRYQDGVRGFELRLARELAAVGVRCYTLQDLRKYPRTDRQAIPVFVDWLTNLDAKIPGPETLHRDGIRTLLLRNLTDSAVQGDSSAIAAVIAQLRRQPPLNGGTQWTAGIALVQIARPDDYSEILELFGQLTADEARAALLSYLGRSKSREAIQIAIDELANPGTRQWAIQALILAEADGTRPLIARYANDENEQVRRWVKTAMKQLE</sequence>
<accession>A0A1J0W1I7</accession>
<proteinExistence type="predicted"/>
<keyword evidence="2" id="KW-1185">Reference proteome</keyword>
<dbReference type="EMBL" id="CP018082">
    <property type="protein sequence ID" value="APE38126.1"/>
    <property type="molecule type" value="Genomic_DNA"/>
</dbReference>
<dbReference type="InterPro" id="IPR011989">
    <property type="entry name" value="ARM-like"/>
</dbReference>
<organism evidence="1 2">
    <name type="scientific">Nocardia mangyaensis</name>
    <dbReference type="NCBI Taxonomy" id="2213200"/>
    <lineage>
        <taxon>Bacteria</taxon>
        <taxon>Bacillati</taxon>
        <taxon>Actinomycetota</taxon>
        <taxon>Actinomycetes</taxon>
        <taxon>Mycobacteriales</taxon>
        <taxon>Nocardiaceae</taxon>
        <taxon>Nocardia</taxon>
    </lineage>
</organism>
<evidence type="ECO:0000313" key="2">
    <source>
        <dbReference type="Proteomes" id="UP000183810"/>
    </source>
</evidence>
<dbReference type="SUPFAM" id="SSF48371">
    <property type="entry name" value="ARM repeat"/>
    <property type="match status" value="1"/>
</dbReference>
<dbReference type="AlphaFoldDB" id="A0A1J0W1I7"/>
<dbReference type="InterPro" id="IPR016024">
    <property type="entry name" value="ARM-type_fold"/>
</dbReference>
<reference evidence="1" key="1">
    <citation type="submission" date="2016-11" db="EMBL/GenBank/DDBJ databases">
        <authorList>
            <person name="Jaros S."/>
            <person name="Januszkiewicz K."/>
            <person name="Wedrychowicz H."/>
        </authorList>
    </citation>
    <scope>NUCLEOTIDE SEQUENCE [LARGE SCALE GENOMIC DNA]</scope>
    <source>
        <strain evidence="1">Y48</strain>
    </source>
</reference>
<dbReference type="Proteomes" id="UP000183810">
    <property type="component" value="Chromosome"/>
</dbReference>
<evidence type="ECO:0008006" key="3">
    <source>
        <dbReference type="Google" id="ProtNLM"/>
    </source>
</evidence>
<protein>
    <recommendedName>
        <fullName evidence="3">HEAT repeat domain-containing protein</fullName>
    </recommendedName>
</protein>
<gene>
    <name evidence="1" type="ORF">BOX37_08295</name>
</gene>
<dbReference type="Gene3D" id="1.25.10.10">
    <property type="entry name" value="Leucine-rich Repeat Variant"/>
    <property type="match status" value="1"/>
</dbReference>
<name>A0A1J0W1I7_9NOCA</name>